<reference evidence="1" key="1">
    <citation type="submission" date="2020-08" db="EMBL/GenBank/DDBJ databases">
        <title>Genome public.</title>
        <authorList>
            <person name="Liu C."/>
            <person name="Sun Q."/>
        </authorList>
    </citation>
    <scope>NUCLEOTIDE SEQUENCE</scope>
    <source>
        <strain evidence="1">BX21</strain>
    </source>
</reference>
<keyword evidence="2" id="KW-1185">Reference proteome</keyword>
<evidence type="ECO:0000313" key="2">
    <source>
        <dbReference type="Proteomes" id="UP000601171"/>
    </source>
</evidence>
<name>A0A926IJD1_9FIRM</name>
<accession>A0A926IJD1</accession>
<gene>
    <name evidence="1" type="ORF">H8707_02510</name>
</gene>
<protein>
    <submittedName>
        <fullName evidence="1">Uncharacterized protein</fullName>
    </submittedName>
</protein>
<dbReference type="EMBL" id="JACRTG010000008">
    <property type="protein sequence ID" value="MBC8587115.1"/>
    <property type="molecule type" value="Genomic_DNA"/>
</dbReference>
<sequence length="450" mass="50920">MKYNSFSLKIEGQEVSTFIKDGSFRLTLDANYNNTCDFTLTRAIDSNIEGFTPPVLGQDVEITVIYNNITIIKSIGIITRINKRKIEAGLGIDKKLEFNITCSAYNTIPSRRVVATEKVYDNVYAGDIVKELLTEYLVAEGISSEIDYIDNGLQLLEYDIFANTKTVAEVLDDLASQSHYIWYIDYNKKLVFKNSYAETIMYRKNLITETTDIEFLEAEIEETTDDYRNRQIVVGGLGDDGYIVQSIKEDIEEISKMKTQTGGTGIWEVIENATDIDLQEKADAKAEFLLNKYGKTKTEMTVTILYPVKPGGLISVSLPTLGIDYNRYFVETVNISDFAPDELLFELKLVHKKIFEEEDLPIVLDTEDEFTDYFKEKFGKIENLTNQKVTEEFQKIDSSIVNVVISDGGMVIIRRDGSQTSLSFTKDGEDRITSITNNNNGKSIGIGWSE</sequence>
<dbReference type="Proteomes" id="UP000601171">
    <property type="component" value="Unassembled WGS sequence"/>
</dbReference>
<evidence type="ECO:0000313" key="1">
    <source>
        <dbReference type="EMBL" id="MBC8587115.1"/>
    </source>
</evidence>
<dbReference type="RefSeq" id="WP_262428587.1">
    <property type="nucleotide sequence ID" value="NZ_JACRTG010000008.1"/>
</dbReference>
<comment type="caution">
    <text evidence="1">The sequence shown here is derived from an EMBL/GenBank/DDBJ whole genome shotgun (WGS) entry which is preliminary data.</text>
</comment>
<dbReference type="AlphaFoldDB" id="A0A926IJD1"/>
<proteinExistence type="predicted"/>
<organism evidence="1 2">
    <name type="scientific">Paratissierella segnis</name>
    <dbReference type="NCBI Taxonomy" id="2763679"/>
    <lineage>
        <taxon>Bacteria</taxon>
        <taxon>Bacillati</taxon>
        <taxon>Bacillota</taxon>
        <taxon>Tissierellia</taxon>
        <taxon>Tissierellales</taxon>
        <taxon>Tissierellaceae</taxon>
        <taxon>Paratissierella</taxon>
    </lineage>
</organism>